<evidence type="ECO:0008006" key="3">
    <source>
        <dbReference type="Google" id="ProtNLM"/>
    </source>
</evidence>
<dbReference type="AlphaFoldDB" id="A0A369IIA9"/>
<dbReference type="Proteomes" id="UP000253141">
    <property type="component" value="Unassembled WGS sequence"/>
</dbReference>
<dbReference type="Gene3D" id="3.40.630.30">
    <property type="match status" value="1"/>
</dbReference>
<dbReference type="OrthoDB" id="9806005at2"/>
<dbReference type="PANTHER" id="PTHR41368">
    <property type="entry name" value="PROTEIN YGHO"/>
    <property type="match status" value="1"/>
</dbReference>
<protein>
    <recommendedName>
        <fullName evidence="3">N-acetyltransferase domain-containing protein</fullName>
    </recommendedName>
</protein>
<name>A0A369IIA9_9BACT</name>
<dbReference type="SUPFAM" id="SSF55729">
    <property type="entry name" value="Acyl-CoA N-acyltransferases (Nat)"/>
    <property type="match status" value="1"/>
</dbReference>
<evidence type="ECO:0000313" key="1">
    <source>
        <dbReference type="EMBL" id="RDB06994.1"/>
    </source>
</evidence>
<gene>
    <name evidence="1" type="ORF">DVG78_06885</name>
</gene>
<dbReference type="PANTHER" id="PTHR41368:SF1">
    <property type="entry name" value="PROTEIN YGHO"/>
    <property type="match status" value="1"/>
</dbReference>
<sequence>MIRVASVDSKKELGQFIDFPHDLYRDDKNYVPELFIAQRDMLTPGKHPFHEHSTVKPFLAYSNLRVVGRIAAIFNRNHNAFTGRKDGFFGFFDCIDDQEVADALIKQVSEWLKSQGAEQLNGPVNFSTNDPSGLLVEGFDRPPMAMMPYNAPYYEKLLLKTGLRKKTDLLAYELEVSNSNDRSIKLLDTLQQRLKRAGITIRKVDLKDFKNEVVKIRDVYNSAWDKNLGFVPMTDNEFDYLAKDLKLILDPNYCIVAEKDGKFVGFALGIPDINQVLIKIKRGRLLPTGIFKLLFQKKNITRIRVLTLGVLEGYRKMGIEACLYGTIIKNTYGTKITGGECSWMLEDNYLMNHAIEQINGTLYKRYRLYEKEL</sequence>
<evidence type="ECO:0000313" key="2">
    <source>
        <dbReference type="Proteomes" id="UP000253141"/>
    </source>
</evidence>
<proteinExistence type="predicted"/>
<organism evidence="1 2">
    <name type="scientific">Runella aurantiaca</name>
    <dbReference type="NCBI Taxonomy" id="2282308"/>
    <lineage>
        <taxon>Bacteria</taxon>
        <taxon>Pseudomonadati</taxon>
        <taxon>Bacteroidota</taxon>
        <taxon>Cytophagia</taxon>
        <taxon>Cytophagales</taxon>
        <taxon>Spirosomataceae</taxon>
        <taxon>Runella</taxon>
    </lineage>
</organism>
<dbReference type="RefSeq" id="WP_114460339.1">
    <property type="nucleotide sequence ID" value="NZ_QPIW01000003.1"/>
</dbReference>
<reference evidence="1 2" key="1">
    <citation type="submission" date="2018-07" db="EMBL/GenBank/DDBJ databases">
        <title>Genome analysis of Runella aurantiaca.</title>
        <authorList>
            <person name="Yang X."/>
        </authorList>
    </citation>
    <scope>NUCLEOTIDE SEQUENCE [LARGE SCALE GENOMIC DNA]</scope>
    <source>
        <strain evidence="1 2">YX9</strain>
    </source>
</reference>
<dbReference type="InterPro" id="IPR016181">
    <property type="entry name" value="Acyl_CoA_acyltransferase"/>
</dbReference>
<keyword evidence="2" id="KW-1185">Reference proteome</keyword>
<dbReference type="EMBL" id="QPIW01000003">
    <property type="protein sequence ID" value="RDB06994.1"/>
    <property type="molecule type" value="Genomic_DNA"/>
</dbReference>
<dbReference type="InterPro" id="IPR039968">
    <property type="entry name" value="BcerS-like"/>
</dbReference>
<accession>A0A369IIA9</accession>
<comment type="caution">
    <text evidence="1">The sequence shown here is derived from an EMBL/GenBank/DDBJ whole genome shotgun (WGS) entry which is preliminary data.</text>
</comment>